<accession>A0A418YBZ6</accession>
<evidence type="ECO:0000313" key="1">
    <source>
        <dbReference type="EMBL" id="RJG42000.1"/>
    </source>
</evidence>
<reference evidence="1 2" key="2">
    <citation type="submission" date="2019-01" db="EMBL/GenBank/DDBJ databases">
        <title>Motilimonas pumilus sp. nov., isolated from the gut of sea cucumber (Apostichopus japonicus).</title>
        <authorList>
            <person name="Wang F.-Q."/>
            <person name="Ren L.-H."/>
            <person name="Lin Y.-W."/>
            <person name="Sun G.-H."/>
            <person name="Du Z.-J."/>
            <person name="Zhao J.-X."/>
            <person name="Liu X.-J."/>
            <person name="Liu L.-J."/>
        </authorList>
    </citation>
    <scope>NUCLEOTIDE SEQUENCE [LARGE SCALE GENOMIC DNA]</scope>
    <source>
        <strain evidence="1 2">PLHSC7-2</strain>
    </source>
</reference>
<organism evidence="1 2">
    <name type="scientific">Motilimonas pumila</name>
    <dbReference type="NCBI Taxonomy" id="2303987"/>
    <lineage>
        <taxon>Bacteria</taxon>
        <taxon>Pseudomonadati</taxon>
        <taxon>Pseudomonadota</taxon>
        <taxon>Gammaproteobacteria</taxon>
        <taxon>Alteromonadales</taxon>
        <taxon>Alteromonadales genera incertae sedis</taxon>
        <taxon>Motilimonas</taxon>
    </lineage>
</organism>
<dbReference type="EMBL" id="QZCH01000022">
    <property type="protein sequence ID" value="RJG42000.1"/>
    <property type="molecule type" value="Genomic_DNA"/>
</dbReference>
<gene>
    <name evidence="1" type="ORF">D1Z90_15310</name>
</gene>
<evidence type="ECO:0000313" key="2">
    <source>
        <dbReference type="Proteomes" id="UP000283255"/>
    </source>
</evidence>
<name>A0A418YBZ6_9GAMM</name>
<proteinExistence type="predicted"/>
<protein>
    <submittedName>
        <fullName evidence="1">Uncharacterized protein</fullName>
    </submittedName>
</protein>
<keyword evidence="2" id="KW-1185">Reference proteome</keyword>
<dbReference type="Proteomes" id="UP000283255">
    <property type="component" value="Unassembled WGS sequence"/>
</dbReference>
<comment type="caution">
    <text evidence="1">The sequence shown here is derived from an EMBL/GenBank/DDBJ whole genome shotgun (WGS) entry which is preliminary data.</text>
</comment>
<reference evidence="1 2" key="1">
    <citation type="submission" date="2018-09" db="EMBL/GenBank/DDBJ databases">
        <authorList>
            <person name="Wang F."/>
        </authorList>
    </citation>
    <scope>NUCLEOTIDE SEQUENCE [LARGE SCALE GENOMIC DNA]</scope>
    <source>
        <strain evidence="1 2">PLHSC7-2</strain>
    </source>
</reference>
<sequence>MKVLGYLSAMLKAKEGGGVCILACKLRVRDGASAAIPCASTWFKSRLAEASLMEKVIYCITIIRYKKTAASCGFYHYKFK</sequence>
<dbReference type="AlphaFoldDB" id="A0A418YBZ6"/>